<comment type="caution">
    <text evidence="1">The sequence shown here is derived from an EMBL/GenBank/DDBJ whole genome shotgun (WGS) entry which is preliminary data.</text>
</comment>
<proteinExistence type="predicted"/>
<dbReference type="AlphaFoldDB" id="F2AWH3"/>
<gene>
    <name evidence="1" type="ORF">RBWH47_02203</name>
</gene>
<accession>F2AWH3</accession>
<evidence type="ECO:0000313" key="1">
    <source>
        <dbReference type="EMBL" id="EGF26000.1"/>
    </source>
</evidence>
<dbReference type="EMBL" id="AFAR01000200">
    <property type="protein sequence ID" value="EGF26000.1"/>
    <property type="molecule type" value="Genomic_DNA"/>
</dbReference>
<evidence type="ECO:0000313" key="2">
    <source>
        <dbReference type="Proteomes" id="UP000006222"/>
    </source>
</evidence>
<name>F2AWH3_RHOBT</name>
<protein>
    <submittedName>
        <fullName evidence="1">Uncharacterized protein</fullName>
    </submittedName>
</protein>
<organism evidence="1 2">
    <name type="scientific">Rhodopirellula baltica WH47</name>
    <dbReference type="NCBI Taxonomy" id="991778"/>
    <lineage>
        <taxon>Bacteria</taxon>
        <taxon>Pseudomonadati</taxon>
        <taxon>Planctomycetota</taxon>
        <taxon>Planctomycetia</taxon>
        <taxon>Pirellulales</taxon>
        <taxon>Pirellulaceae</taxon>
        <taxon>Rhodopirellula</taxon>
    </lineage>
</organism>
<dbReference type="Proteomes" id="UP000006222">
    <property type="component" value="Unassembled WGS sequence"/>
</dbReference>
<reference evidence="1 2" key="1">
    <citation type="journal article" date="2013" name="Mar. Genomics">
        <title>Expression of sulfatases in Rhodopirellula baltica and the diversity of sulfatases in the genus Rhodopirellula.</title>
        <authorList>
            <person name="Wegner C.E."/>
            <person name="Richter-Heitmann T."/>
            <person name="Klindworth A."/>
            <person name="Klockow C."/>
            <person name="Richter M."/>
            <person name="Achstetter T."/>
            <person name="Glockner F.O."/>
            <person name="Harder J."/>
        </authorList>
    </citation>
    <scope>NUCLEOTIDE SEQUENCE [LARGE SCALE GENOMIC DNA]</scope>
    <source>
        <strain evidence="1 2">WH47</strain>
    </source>
</reference>
<sequence>MRTTSDQVATEGNVRSFWLQSDSYARGNGILPFASEVKTRPGRKIPPTFGGLPRSWRQYQTERRRRVGKLLRWHQSIQLLGERPPDNAEHIHDR</sequence>